<dbReference type="GO" id="GO:0004386">
    <property type="term" value="F:helicase activity"/>
    <property type="evidence" value="ECO:0007669"/>
    <property type="project" value="UniProtKB-KW"/>
</dbReference>
<dbReference type="EMBL" id="BKCP01010848">
    <property type="protein sequence ID" value="GER53920.1"/>
    <property type="molecule type" value="Genomic_DNA"/>
</dbReference>
<accession>A0A5A7R9E3</accession>
<organism evidence="1 2">
    <name type="scientific">Striga asiatica</name>
    <name type="common">Asiatic witchweed</name>
    <name type="synonym">Buchnera asiatica</name>
    <dbReference type="NCBI Taxonomy" id="4170"/>
    <lineage>
        <taxon>Eukaryota</taxon>
        <taxon>Viridiplantae</taxon>
        <taxon>Streptophyta</taxon>
        <taxon>Embryophyta</taxon>
        <taxon>Tracheophyta</taxon>
        <taxon>Spermatophyta</taxon>
        <taxon>Magnoliopsida</taxon>
        <taxon>eudicotyledons</taxon>
        <taxon>Gunneridae</taxon>
        <taxon>Pentapetalae</taxon>
        <taxon>asterids</taxon>
        <taxon>lamiids</taxon>
        <taxon>Lamiales</taxon>
        <taxon>Orobanchaceae</taxon>
        <taxon>Buchnereae</taxon>
        <taxon>Striga</taxon>
    </lineage>
</organism>
<dbReference type="OrthoDB" id="909122at2759"/>
<comment type="caution">
    <text evidence="1">The sequence shown here is derived from an EMBL/GenBank/DDBJ whole genome shotgun (WGS) entry which is preliminary data.</text>
</comment>
<dbReference type="AlphaFoldDB" id="A0A5A7R9E3"/>
<reference evidence="2" key="1">
    <citation type="journal article" date="2019" name="Curr. Biol.">
        <title>Genome Sequence of Striga asiatica Provides Insight into the Evolution of Plant Parasitism.</title>
        <authorList>
            <person name="Yoshida S."/>
            <person name="Kim S."/>
            <person name="Wafula E.K."/>
            <person name="Tanskanen J."/>
            <person name="Kim Y.M."/>
            <person name="Honaas L."/>
            <person name="Yang Z."/>
            <person name="Spallek T."/>
            <person name="Conn C.E."/>
            <person name="Ichihashi Y."/>
            <person name="Cheong K."/>
            <person name="Cui S."/>
            <person name="Der J.P."/>
            <person name="Gundlach H."/>
            <person name="Jiao Y."/>
            <person name="Hori C."/>
            <person name="Ishida J.K."/>
            <person name="Kasahara H."/>
            <person name="Kiba T."/>
            <person name="Kim M.S."/>
            <person name="Koo N."/>
            <person name="Laohavisit A."/>
            <person name="Lee Y.H."/>
            <person name="Lumba S."/>
            <person name="McCourt P."/>
            <person name="Mortimer J.C."/>
            <person name="Mutuku J.M."/>
            <person name="Nomura T."/>
            <person name="Sasaki-Sekimoto Y."/>
            <person name="Seto Y."/>
            <person name="Wang Y."/>
            <person name="Wakatake T."/>
            <person name="Sakakibara H."/>
            <person name="Demura T."/>
            <person name="Yamaguchi S."/>
            <person name="Yoneyama K."/>
            <person name="Manabe R.I."/>
            <person name="Nelson D.C."/>
            <person name="Schulman A.H."/>
            <person name="Timko M.P."/>
            <person name="dePamphilis C.W."/>
            <person name="Choi D."/>
            <person name="Shirasu K."/>
        </authorList>
    </citation>
    <scope>NUCLEOTIDE SEQUENCE [LARGE SCALE GENOMIC DNA]</scope>
    <source>
        <strain evidence="2">cv. UVA1</strain>
    </source>
</reference>
<keyword evidence="1" id="KW-0067">ATP-binding</keyword>
<evidence type="ECO:0000313" key="1">
    <source>
        <dbReference type="EMBL" id="GER53920.1"/>
    </source>
</evidence>
<name>A0A5A7R9E3_STRAF</name>
<sequence>MAESCFLDQSFDDLNVDVDFSSIDTSLVMSLLEDSAQVEYGDGEMLRITVKSLGQEIANHGSCLEMYKSDEYYNEDYQIFNVEQPESCSSTFDHNLDDFDWIGAEMDYSSTGYFIANFADKMENMIEFVALEDYSHFCYEIPMEEDGYATSLWQ</sequence>
<dbReference type="PANTHER" id="PTHR37611">
    <property type="entry name" value="VIRUS-SPECIFIC-SIGNALING-PATHWAY REGULATED PROTEIN-RELATED"/>
    <property type="match status" value="1"/>
</dbReference>
<dbReference type="PANTHER" id="PTHR37611:SF4">
    <property type="entry name" value="OS06G0538400 PROTEIN"/>
    <property type="match status" value="1"/>
</dbReference>
<keyword evidence="1" id="KW-0547">Nucleotide-binding</keyword>
<gene>
    <name evidence="1" type="ORF">STAS_31475</name>
</gene>
<evidence type="ECO:0000313" key="2">
    <source>
        <dbReference type="Proteomes" id="UP000325081"/>
    </source>
</evidence>
<keyword evidence="1" id="KW-0347">Helicase</keyword>
<proteinExistence type="predicted"/>
<keyword evidence="2" id="KW-1185">Reference proteome</keyword>
<keyword evidence="1" id="KW-0378">Hydrolase</keyword>
<protein>
    <submittedName>
        <fullName evidence="1">DNA replication helicase Dna2</fullName>
    </submittedName>
</protein>
<dbReference type="Proteomes" id="UP000325081">
    <property type="component" value="Unassembled WGS sequence"/>
</dbReference>